<dbReference type="EMBL" id="BMJE01000003">
    <property type="protein sequence ID" value="GGB75718.1"/>
    <property type="molecule type" value="Genomic_DNA"/>
</dbReference>
<dbReference type="SUPFAM" id="SSF109998">
    <property type="entry name" value="Triger factor/SurA peptide-binding domain-like"/>
    <property type="match status" value="1"/>
</dbReference>
<dbReference type="Proteomes" id="UP000615760">
    <property type="component" value="Unassembled WGS sequence"/>
</dbReference>
<dbReference type="InterPro" id="IPR027304">
    <property type="entry name" value="Trigger_fact/SurA_dom_sf"/>
</dbReference>
<protein>
    <recommendedName>
        <fullName evidence="3">Peptidyl-prolyl cis-trans isomerase</fullName>
    </recommendedName>
</protein>
<gene>
    <name evidence="1" type="ORF">GCM10007424_14580</name>
</gene>
<reference evidence="2" key="1">
    <citation type="journal article" date="2019" name="Int. J. Syst. Evol. Microbiol.">
        <title>The Global Catalogue of Microorganisms (GCM) 10K type strain sequencing project: providing services to taxonomists for standard genome sequencing and annotation.</title>
        <authorList>
            <consortium name="The Broad Institute Genomics Platform"/>
            <consortium name="The Broad Institute Genome Sequencing Center for Infectious Disease"/>
            <person name="Wu L."/>
            <person name="Ma J."/>
        </authorList>
    </citation>
    <scope>NUCLEOTIDE SEQUENCE [LARGE SCALE GENOMIC DNA]</scope>
    <source>
        <strain evidence="2">CGMCC 1.15461</strain>
    </source>
</reference>
<name>A0ABQ1JRX0_9FLAO</name>
<evidence type="ECO:0008006" key="3">
    <source>
        <dbReference type="Google" id="ProtNLM"/>
    </source>
</evidence>
<evidence type="ECO:0000313" key="1">
    <source>
        <dbReference type="EMBL" id="GGB75718.1"/>
    </source>
</evidence>
<comment type="caution">
    <text evidence="1">The sequence shown here is derived from an EMBL/GenBank/DDBJ whole genome shotgun (WGS) entry which is preliminary data.</text>
</comment>
<evidence type="ECO:0000313" key="2">
    <source>
        <dbReference type="Proteomes" id="UP000615760"/>
    </source>
</evidence>
<accession>A0ABQ1JRX0</accession>
<dbReference type="RefSeq" id="WP_188620596.1">
    <property type="nucleotide sequence ID" value="NZ_BMJE01000003.1"/>
</dbReference>
<keyword evidence="2" id="KW-1185">Reference proteome</keyword>
<organism evidence="1 2">
    <name type="scientific">Flavobacterium suaedae</name>
    <dbReference type="NCBI Taxonomy" id="1767027"/>
    <lineage>
        <taxon>Bacteria</taxon>
        <taxon>Pseudomonadati</taxon>
        <taxon>Bacteroidota</taxon>
        <taxon>Flavobacteriia</taxon>
        <taxon>Flavobacteriales</taxon>
        <taxon>Flavobacteriaceae</taxon>
        <taxon>Flavobacterium</taxon>
    </lineage>
</organism>
<proteinExistence type="predicted"/>
<sequence length="285" mass="33501">MLKRVILLFTALNLASCNYFKEEEKPHEDAVARVNDNYLYPEDLKGIVPEGTSKQDSAAIIKSFIDRWASKKLLYSAAELNLSEEKQNEYNELIRQYKTDLFTKAYIEELVKRSVDTAITEEEVAKYYQDFKSNFKTTGTLVRLRYIKLDSDHPKFKKIKDKFVKGDKKDLKSLNDIAIQFKSYAFNDTTWVDMNQVYTKLPFITPDNRDKYISEGISYQYPDSTDVYLVKVNSVLNKNEISPYEYIKPTLEQLIINNRKLELIKKFEKDITDDAIKNNKYEIYK</sequence>